<dbReference type="Pfam" id="PF07729">
    <property type="entry name" value="FCD"/>
    <property type="match status" value="1"/>
</dbReference>
<gene>
    <name evidence="5" type="ORF">H171_4019</name>
</gene>
<dbReference type="InterPro" id="IPR036390">
    <property type="entry name" value="WH_DNA-bd_sf"/>
</dbReference>
<evidence type="ECO:0000256" key="3">
    <source>
        <dbReference type="ARBA" id="ARBA00023163"/>
    </source>
</evidence>
<protein>
    <submittedName>
        <fullName evidence="5">DNA-binding GntR family transcriptional regulator</fullName>
    </submittedName>
</protein>
<accession>A0A2M8ZAD7</accession>
<dbReference type="GO" id="GO:0003677">
    <property type="term" value="F:DNA binding"/>
    <property type="evidence" value="ECO:0007669"/>
    <property type="project" value="UniProtKB-KW"/>
</dbReference>
<dbReference type="Gene3D" id="1.10.10.10">
    <property type="entry name" value="Winged helix-like DNA-binding domain superfamily/Winged helix DNA-binding domain"/>
    <property type="match status" value="1"/>
</dbReference>
<evidence type="ECO:0000313" key="5">
    <source>
        <dbReference type="EMBL" id="PJJ30414.1"/>
    </source>
</evidence>
<name>A0A2M8ZAD7_9FIRM</name>
<dbReference type="Proteomes" id="UP000231092">
    <property type="component" value="Unassembled WGS sequence"/>
</dbReference>
<evidence type="ECO:0000259" key="4">
    <source>
        <dbReference type="PROSITE" id="PS50949"/>
    </source>
</evidence>
<evidence type="ECO:0000256" key="1">
    <source>
        <dbReference type="ARBA" id="ARBA00023015"/>
    </source>
</evidence>
<dbReference type="InterPro" id="IPR011711">
    <property type="entry name" value="GntR_C"/>
</dbReference>
<dbReference type="SMART" id="SM00345">
    <property type="entry name" value="HTH_GNTR"/>
    <property type="match status" value="1"/>
</dbReference>
<dbReference type="PANTHER" id="PTHR43537:SF24">
    <property type="entry name" value="GLUCONATE OPERON TRANSCRIPTIONAL REPRESSOR"/>
    <property type="match status" value="1"/>
</dbReference>
<dbReference type="Gene3D" id="1.20.120.530">
    <property type="entry name" value="GntR ligand-binding domain-like"/>
    <property type="match status" value="1"/>
</dbReference>
<dbReference type="PROSITE" id="PS50949">
    <property type="entry name" value="HTH_GNTR"/>
    <property type="match status" value="1"/>
</dbReference>
<keyword evidence="2 5" id="KW-0238">DNA-binding</keyword>
<evidence type="ECO:0000313" key="6">
    <source>
        <dbReference type="Proteomes" id="UP000231092"/>
    </source>
</evidence>
<organism evidence="5 6">
    <name type="scientific">[Clostridium] celerecrescens 18A</name>
    <dbReference type="NCBI Taxonomy" id="1286362"/>
    <lineage>
        <taxon>Bacteria</taxon>
        <taxon>Bacillati</taxon>
        <taxon>Bacillota</taxon>
        <taxon>Clostridia</taxon>
        <taxon>Lachnospirales</taxon>
        <taxon>Lachnospiraceae</taxon>
        <taxon>Lacrimispora</taxon>
    </lineage>
</organism>
<dbReference type="SUPFAM" id="SSF46785">
    <property type="entry name" value="Winged helix' DNA-binding domain"/>
    <property type="match status" value="1"/>
</dbReference>
<sequence length="232" mass="27167">MIFKDASPHRTLSQTQLAYNYLLDKILSCQYLPGQDISEKMLNEELSFGRTPIREALVALKSQNLIMIYPRKGMQVRSFTQEYINEIYQIRKIVEPAIITQFKGTYSKNTILELQNQMQNSSQLNDMEFYKKDIQFHMYFIERTKNESLIAFYENIMIETYRLAVFAAIHHCSCREDNLPQHQQIIEALMTENDEQIAMAVNRHINHSLITLSKALEGIPGETFQERNTENS</sequence>
<dbReference type="SMART" id="SM00895">
    <property type="entry name" value="FCD"/>
    <property type="match status" value="1"/>
</dbReference>
<dbReference type="SUPFAM" id="SSF48008">
    <property type="entry name" value="GntR ligand-binding domain-like"/>
    <property type="match status" value="1"/>
</dbReference>
<dbReference type="InterPro" id="IPR000524">
    <property type="entry name" value="Tscrpt_reg_HTH_GntR"/>
</dbReference>
<comment type="caution">
    <text evidence="5">The sequence shown here is derived from an EMBL/GenBank/DDBJ whole genome shotgun (WGS) entry which is preliminary data.</text>
</comment>
<feature type="domain" description="HTH gntR-type" evidence="4">
    <location>
        <begin position="12"/>
        <end position="79"/>
    </location>
</feature>
<dbReference type="Pfam" id="PF00392">
    <property type="entry name" value="GntR"/>
    <property type="match status" value="1"/>
</dbReference>
<dbReference type="GO" id="GO:0003700">
    <property type="term" value="F:DNA-binding transcription factor activity"/>
    <property type="evidence" value="ECO:0007669"/>
    <property type="project" value="InterPro"/>
</dbReference>
<keyword evidence="1" id="KW-0805">Transcription regulation</keyword>
<evidence type="ECO:0000256" key="2">
    <source>
        <dbReference type="ARBA" id="ARBA00023125"/>
    </source>
</evidence>
<dbReference type="PANTHER" id="PTHR43537">
    <property type="entry name" value="TRANSCRIPTIONAL REGULATOR, GNTR FAMILY"/>
    <property type="match status" value="1"/>
</dbReference>
<dbReference type="OrthoDB" id="368823at2"/>
<keyword evidence="3" id="KW-0804">Transcription</keyword>
<dbReference type="RefSeq" id="WP_100306671.1">
    <property type="nucleotide sequence ID" value="NZ_PGET01000001.1"/>
</dbReference>
<dbReference type="InterPro" id="IPR008920">
    <property type="entry name" value="TF_FadR/GntR_C"/>
</dbReference>
<dbReference type="InterPro" id="IPR036388">
    <property type="entry name" value="WH-like_DNA-bd_sf"/>
</dbReference>
<dbReference type="AlphaFoldDB" id="A0A2M8ZAD7"/>
<dbReference type="EMBL" id="PGET01000001">
    <property type="protein sequence ID" value="PJJ30414.1"/>
    <property type="molecule type" value="Genomic_DNA"/>
</dbReference>
<reference evidence="5 6" key="1">
    <citation type="submission" date="2017-11" db="EMBL/GenBank/DDBJ databases">
        <title>Understudied soil microbes with underappreciated capabilities: Untangling the Clostridium saccharolyticum group.</title>
        <authorList>
            <person name="Leschine S."/>
        </authorList>
    </citation>
    <scope>NUCLEOTIDE SEQUENCE [LARGE SCALE GENOMIC DNA]</scope>
    <source>
        <strain evidence="5 6">18A</strain>
    </source>
</reference>
<proteinExistence type="predicted"/>